<dbReference type="Proteomes" id="UP000664144">
    <property type="component" value="Unassembled WGS sequence"/>
</dbReference>
<sequence length="113" mass="12068">MNHNEHIEETIRNIYHAFEHPGTHPLDSGLTAIDGWITSLDGIGGSALAGVQSELRTLRGHIERGDRPAIAASLQQLGQETSVIAHDLRGGDGDHLRHLGQALIVASGNLKVS</sequence>
<evidence type="ECO:0000313" key="2">
    <source>
        <dbReference type="Proteomes" id="UP000664144"/>
    </source>
</evidence>
<evidence type="ECO:0000313" key="1">
    <source>
        <dbReference type="EMBL" id="MBO0358854.1"/>
    </source>
</evidence>
<reference evidence="1" key="1">
    <citation type="submission" date="2021-03" db="EMBL/GenBank/DDBJ databases">
        <authorList>
            <person name="Kim M.K."/>
        </authorList>
    </citation>
    <scope>NUCLEOTIDE SEQUENCE</scope>
    <source>
        <strain evidence="1">BT186</strain>
    </source>
</reference>
<protein>
    <submittedName>
        <fullName evidence="1">Uncharacterized protein</fullName>
    </submittedName>
</protein>
<proteinExistence type="predicted"/>
<gene>
    <name evidence="1" type="ORF">J0X19_12930</name>
</gene>
<dbReference type="RefSeq" id="WP_206984776.1">
    <property type="nucleotide sequence ID" value="NZ_JAFLQZ010000007.1"/>
</dbReference>
<accession>A0A939J9J1</accession>
<keyword evidence="2" id="KW-1185">Reference proteome</keyword>
<dbReference type="EMBL" id="JAFLQZ010000007">
    <property type="protein sequence ID" value="MBO0358854.1"/>
    <property type="molecule type" value="Genomic_DNA"/>
</dbReference>
<name>A0A939J9J1_9BACT</name>
<organism evidence="1 2">
    <name type="scientific">Hymenobacter telluris</name>
    <dbReference type="NCBI Taxonomy" id="2816474"/>
    <lineage>
        <taxon>Bacteria</taxon>
        <taxon>Pseudomonadati</taxon>
        <taxon>Bacteroidota</taxon>
        <taxon>Cytophagia</taxon>
        <taxon>Cytophagales</taxon>
        <taxon>Hymenobacteraceae</taxon>
        <taxon>Hymenobacter</taxon>
    </lineage>
</organism>
<comment type="caution">
    <text evidence="1">The sequence shown here is derived from an EMBL/GenBank/DDBJ whole genome shotgun (WGS) entry which is preliminary data.</text>
</comment>
<dbReference type="AlphaFoldDB" id="A0A939J9J1"/>